<organism evidence="1 2">
    <name type="scientific">Xylella fastidiosa subsp. sandyi Ann-1</name>
    <dbReference type="NCBI Taxonomy" id="155920"/>
    <lineage>
        <taxon>Bacteria</taxon>
        <taxon>Pseudomonadati</taxon>
        <taxon>Pseudomonadota</taxon>
        <taxon>Gammaproteobacteria</taxon>
        <taxon>Lysobacterales</taxon>
        <taxon>Lysobacteraceae</taxon>
        <taxon>Xylella</taxon>
    </lineage>
</organism>
<reference evidence="1 2" key="1">
    <citation type="submission" date="2013-08" db="EMBL/GenBank/DDBJ databases">
        <authorList>
            <person name="Stouthamer R."/>
            <person name="Nunney L."/>
        </authorList>
    </citation>
    <scope>NUCLEOTIDE SEQUENCE [LARGE SCALE GENOMIC DNA]</scope>
    <source>
        <strain evidence="2">ann-1</strain>
    </source>
</reference>
<dbReference type="AlphaFoldDB" id="A0A060HCX5"/>
<evidence type="ECO:0000313" key="1">
    <source>
        <dbReference type="EMBL" id="AIC11246.1"/>
    </source>
</evidence>
<dbReference type="KEGG" id="xfs:D934_06920"/>
<dbReference type="RefSeq" id="WP_024749215.1">
    <property type="nucleotide sequence ID" value="NZ_CP006696.1"/>
</dbReference>
<name>A0A060HCX5_XYLFS</name>
<gene>
    <name evidence="1" type="ORF">D934_06920</name>
</gene>
<accession>A0A060HCX5</accession>
<protein>
    <submittedName>
        <fullName evidence="1">Uncharacterized protein</fullName>
    </submittedName>
</protein>
<proteinExistence type="predicted"/>
<dbReference type="Proteomes" id="UP000027215">
    <property type="component" value="Chromosome"/>
</dbReference>
<dbReference type="PATRIC" id="fig|155920.8.peg.1619"/>
<evidence type="ECO:0000313" key="2">
    <source>
        <dbReference type="Proteomes" id="UP000027215"/>
    </source>
</evidence>
<dbReference type="HOGENOM" id="CLU_2756950_0_0_6"/>
<sequence length="70" mass="7162">MAASQSGKEHLLQGQMRAGIGSVQPLCVLCLQSGSGPSQLMQLMVIKGEAYDICCLLALEGSVVGDVLAG</sequence>
<dbReference type="EMBL" id="CP006696">
    <property type="protein sequence ID" value="AIC11246.1"/>
    <property type="molecule type" value="Genomic_DNA"/>
</dbReference>